<dbReference type="EMBL" id="BK016182">
    <property type="protein sequence ID" value="DAG00728.1"/>
    <property type="molecule type" value="Genomic_DNA"/>
</dbReference>
<organism evidence="1">
    <name type="scientific">Myoviridae sp. ctJ2i1</name>
    <dbReference type="NCBI Taxonomy" id="2825079"/>
    <lineage>
        <taxon>Viruses</taxon>
        <taxon>Duplodnaviria</taxon>
        <taxon>Heunggongvirae</taxon>
        <taxon>Uroviricota</taxon>
        <taxon>Caudoviricetes</taxon>
    </lineage>
</organism>
<evidence type="ECO:0000313" key="1">
    <source>
        <dbReference type="EMBL" id="DAG00728.1"/>
    </source>
</evidence>
<protein>
    <submittedName>
        <fullName evidence="1">Uncharacterized protein</fullName>
    </submittedName>
</protein>
<reference evidence="1" key="1">
    <citation type="journal article" date="2021" name="Proc. Natl. Acad. Sci. U.S.A.">
        <title>A Catalog of Tens of Thousands of Viruses from Human Metagenomes Reveals Hidden Associations with Chronic Diseases.</title>
        <authorList>
            <person name="Tisza M.J."/>
            <person name="Buck C.B."/>
        </authorList>
    </citation>
    <scope>NUCLEOTIDE SEQUENCE</scope>
    <source>
        <strain evidence="1">CtJ2i1</strain>
    </source>
</reference>
<sequence>MSSFLNKSIPITRHGMKIKSPLAHTCKRYQH</sequence>
<accession>A0A8S5V1V7</accession>
<name>A0A8S5V1V7_9CAUD</name>
<proteinExistence type="predicted"/>